<dbReference type="InterPro" id="IPR002372">
    <property type="entry name" value="PQQ_rpt_dom"/>
</dbReference>
<dbReference type="OrthoDB" id="8638at2157"/>
<dbReference type="InterPro" id="IPR015943">
    <property type="entry name" value="WD40/YVTN_repeat-like_dom_sf"/>
</dbReference>
<gene>
    <name evidence="3" type="ORF">FK85_04185</name>
</gene>
<accession>A0A081EXM0</accession>
<dbReference type="InterPro" id="IPR011047">
    <property type="entry name" value="Quinoprotein_ADH-like_sf"/>
</dbReference>
<dbReference type="InterPro" id="IPR006311">
    <property type="entry name" value="TAT_signal"/>
</dbReference>
<keyword evidence="4" id="KW-1185">Reference proteome</keyword>
<dbReference type="Pfam" id="PF13360">
    <property type="entry name" value="PQQ_2"/>
    <property type="match status" value="2"/>
</dbReference>
<dbReference type="Gene3D" id="2.40.10.480">
    <property type="match status" value="1"/>
</dbReference>
<proteinExistence type="predicted"/>
<evidence type="ECO:0000313" key="3">
    <source>
        <dbReference type="EMBL" id="KDS92158.1"/>
    </source>
</evidence>
<evidence type="ECO:0000259" key="2">
    <source>
        <dbReference type="Pfam" id="PF13360"/>
    </source>
</evidence>
<dbReference type="PROSITE" id="PS51257">
    <property type="entry name" value="PROKAR_LIPOPROTEIN"/>
    <property type="match status" value="1"/>
</dbReference>
<reference evidence="3 4" key="1">
    <citation type="journal article" date="2015" name="Genome Announc.">
        <title>Draft genome sequence of a Halorubrum H3 strain isolated from the burlinskoye salt lake (Altai Krai, Russia).</title>
        <authorList>
            <person name="Rozanov A.S."/>
            <person name="Bryanskaya A.V."/>
            <person name="Malup T.K."/>
            <person name="Kotenko A.V."/>
            <person name="Peltek S.E."/>
        </authorList>
    </citation>
    <scope>NUCLEOTIDE SEQUENCE [LARGE SCALE GENOMIC DNA]</scope>
    <source>
        <strain evidence="3 4">H3</strain>
    </source>
</reference>
<feature type="region of interest" description="Disordered" evidence="1">
    <location>
        <begin position="26"/>
        <end position="49"/>
    </location>
</feature>
<dbReference type="SUPFAM" id="SSF50998">
    <property type="entry name" value="Quinoprotein alcohol dehydrogenase-like"/>
    <property type="match status" value="2"/>
</dbReference>
<protein>
    <submittedName>
        <fullName evidence="3">PQQ enzyme repeat domain protein</fullName>
    </submittedName>
</protein>
<dbReference type="SMART" id="SM00564">
    <property type="entry name" value="PQQ"/>
    <property type="match status" value="7"/>
</dbReference>
<evidence type="ECO:0000313" key="4">
    <source>
        <dbReference type="Proteomes" id="UP000053331"/>
    </source>
</evidence>
<feature type="domain" description="Pyrrolo-quinoline quinone repeat" evidence="2">
    <location>
        <begin position="100"/>
        <end position="172"/>
    </location>
</feature>
<feature type="compositionally biased region" description="Polar residues" evidence="1">
    <location>
        <begin position="30"/>
        <end position="45"/>
    </location>
</feature>
<organism evidence="3 4">
    <name type="scientific">Halorubrum saccharovorum</name>
    <dbReference type="NCBI Taxonomy" id="2248"/>
    <lineage>
        <taxon>Archaea</taxon>
        <taxon>Methanobacteriati</taxon>
        <taxon>Methanobacteriota</taxon>
        <taxon>Stenosarchaea group</taxon>
        <taxon>Halobacteria</taxon>
        <taxon>Halobacteriales</taxon>
        <taxon>Haloferacaceae</taxon>
        <taxon>Halorubrum</taxon>
    </lineage>
</organism>
<dbReference type="AlphaFoldDB" id="A0A081EXM0"/>
<feature type="domain" description="Pyrrolo-quinoline quinone repeat" evidence="2">
    <location>
        <begin position="193"/>
        <end position="420"/>
    </location>
</feature>
<evidence type="ECO:0000256" key="1">
    <source>
        <dbReference type="SAM" id="MobiDB-lite"/>
    </source>
</evidence>
<sequence length="421" mass="45137">MTNRTRRQFLAAVSASAVTATAGCQRLGGSESQSHPVSEPITSWPTFRGAEHNTGYTGSASGIGAEPTIAWTYEAEGPFWGSPAVADGTVFIGSADDALYALDAGTGEELWTFSSDHRIEATPAYDDGTVYVGSYDKHLYAVDAGTGDERWSRSFDGLIRGSPTPWNGSVLVGVGCHNLACAWYAEEAEVPENGWIYSLDADSGETEWRVEVGTEVVSTPAVTDEAVYIGASDGTLYALDPISGDERWTYETRDMIWSSPAVAYGTVYITDWNGNVHAVDAETGEETWFADTAGRYISGSVAVSEEAVYVGHTPYNTLDDPTTNYAKVFRFDRQTGEEEWAYETAALEVGSSPVVTSDRLYVGSHRQTEDGNSTVGMHALTADGDQEWFLEIGGRGVGSSPALVDGTLYFGGTDSTVYAVE</sequence>
<dbReference type="InterPro" id="IPR018391">
    <property type="entry name" value="PQQ_b-propeller_rpt"/>
</dbReference>
<dbReference type="Gene3D" id="2.130.10.10">
    <property type="entry name" value="YVTN repeat-like/Quinoprotein amine dehydrogenase"/>
    <property type="match status" value="2"/>
</dbReference>
<comment type="caution">
    <text evidence="3">The sequence shown here is derived from an EMBL/GenBank/DDBJ whole genome shotgun (WGS) entry which is preliminary data.</text>
</comment>
<dbReference type="PANTHER" id="PTHR34512">
    <property type="entry name" value="CELL SURFACE PROTEIN"/>
    <property type="match status" value="1"/>
</dbReference>
<dbReference type="PANTHER" id="PTHR34512:SF30">
    <property type="entry name" value="OUTER MEMBRANE PROTEIN ASSEMBLY FACTOR BAMB"/>
    <property type="match status" value="1"/>
</dbReference>
<name>A0A081EXM0_9EURY</name>
<dbReference type="Proteomes" id="UP000053331">
    <property type="component" value="Unassembled WGS sequence"/>
</dbReference>
<dbReference type="PROSITE" id="PS51318">
    <property type="entry name" value="TAT"/>
    <property type="match status" value="1"/>
</dbReference>
<dbReference type="RefSeq" id="WP_050024472.1">
    <property type="nucleotide sequence ID" value="NZ_JNFH02000021.1"/>
</dbReference>
<dbReference type="EMBL" id="JNFH02000021">
    <property type="protein sequence ID" value="KDS92158.1"/>
    <property type="molecule type" value="Genomic_DNA"/>
</dbReference>